<sequence>FSVFRAGRGQASVPLACNSAHALYLLVSSPSKDQTSARLCRRNSEPTMVHLVGPLSKELADSLSSCRVLVVGAGGIGCELLKNLVLTGFKNIEVIDLDTIDVSNLNRQFLFQKKHVGKSKAQVAKESVLRFCPSANIIAYHDSIM</sequence>
<feature type="non-terminal residue" evidence="2">
    <location>
        <position position="145"/>
    </location>
</feature>
<dbReference type="GO" id="GO:0031510">
    <property type="term" value="C:SUMO activating enzyme complex"/>
    <property type="evidence" value="ECO:0007669"/>
    <property type="project" value="TreeGrafter"/>
</dbReference>
<keyword evidence="3" id="KW-1185">Reference proteome</keyword>
<dbReference type="PANTHER" id="PTHR10953">
    <property type="entry name" value="UBIQUITIN-ACTIVATING ENZYME E1"/>
    <property type="match status" value="1"/>
</dbReference>
<accession>A0A553QUI2</accession>
<evidence type="ECO:0000313" key="3">
    <source>
        <dbReference type="Proteomes" id="UP000316079"/>
    </source>
</evidence>
<evidence type="ECO:0000259" key="1">
    <source>
        <dbReference type="Pfam" id="PF00899"/>
    </source>
</evidence>
<dbReference type="STRING" id="623744.A0A553QUI2"/>
<reference evidence="2 3" key="1">
    <citation type="journal article" date="2019" name="Sci. Data">
        <title>Hybrid genome assembly and annotation of Danionella translucida.</title>
        <authorList>
            <person name="Kadobianskyi M."/>
            <person name="Schulze L."/>
            <person name="Schuelke M."/>
            <person name="Judkewitz B."/>
        </authorList>
    </citation>
    <scope>NUCLEOTIDE SEQUENCE [LARGE SCALE GENOMIC DNA]</scope>
    <source>
        <strain evidence="2 3">Bolton</strain>
    </source>
</reference>
<dbReference type="Gene3D" id="3.40.50.720">
    <property type="entry name" value="NAD(P)-binding Rossmann-like Domain"/>
    <property type="match status" value="1"/>
</dbReference>
<gene>
    <name evidence="2" type="ORF">DNTS_029704</name>
</gene>
<dbReference type="PANTHER" id="PTHR10953:SF5">
    <property type="entry name" value="SUMO-ACTIVATING ENZYME SUBUNIT 2"/>
    <property type="match status" value="1"/>
</dbReference>
<evidence type="ECO:0000313" key="2">
    <source>
        <dbReference type="EMBL" id="TRY93633.1"/>
    </source>
</evidence>
<dbReference type="Proteomes" id="UP000316079">
    <property type="component" value="Unassembled WGS sequence"/>
</dbReference>
<dbReference type="GO" id="GO:0016925">
    <property type="term" value="P:protein sumoylation"/>
    <property type="evidence" value="ECO:0007669"/>
    <property type="project" value="TreeGrafter"/>
</dbReference>
<feature type="non-terminal residue" evidence="2">
    <location>
        <position position="1"/>
    </location>
</feature>
<dbReference type="GO" id="GO:0005737">
    <property type="term" value="C:cytoplasm"/>
    <property type="evidence" value="ECO:0007669"/>
    <property type="project" value="TreeGrafter"/>
</dbReference>
<dbReference type="GO" id="GO:0019948">
    <property type="term" value="F:SUMO activating enzyme activity"/>
    <property type="evidence" value="ECO:0007669"/>
    <property type="project" value="TreeGrafter"/>
</dbReference>
<dbReference type="OrthoDB" id="10255449at2759"/>
<protein>
    <recommendedName>
        <fullName evidence="1">THIF-type NAD/FAD binding fold domain-containing protein</fullName>
    </recommendedName>
</protein>
<dbReference type="SUPFAM" id="SSF69572">
    <property type="entry name" value="Activating enzymes of the ubiquitin-like proteins"/>
    <property type="match status" value="1"/>
</dbReference>
<dbReference type="InterPro" id="IPR045886">
    <property type="entry name" value="ThiF/MoeB/HesA"/>
</dbReference>
<proteinExistence type="predicted"/>
<organism evidence="2 3">
    <name type="scientific">Danionella cerebrum</name>
    <dbReference type="NCBI Taxonomy" id="2873325"/>
    <lineage>
        <taxon>Eukaryota</taxon>
        <taxon>Metazoa</taxon>
        <taxon>Chordata</taxon>
        <taxon>Craniata</taxon>
        <taxon>Vertebrata</taxon>
        <taxon>Euteleostomi</taxon>
        <taxon>Actinopterygii</taxon>
        <taxon>Neopterygii</taxon>
        <taxon>Teleostei</taxon>
        <taxon>Ostariophysi</taxon>
        <taxon>Cypriniformes</taxon>
        <taxon>Danionidae</taxon>
        <taxon>Danioninae</taxon>
        <taxon>Danionella</taxon>
    </lineage>
</organism>
<dbReference type="AlphaFoldDB" id="A0A553QUI2"/>
<dbReference type="InterPro" id="IPR035985">
    <property type="entry name" value="Ubiquitin-activating_enz"/>
</dbReference>
<dbReference type="EMBL" id="SRMA01025515">
    <property type="protein sequence ID" value="TRY93633.1"/>
    <property type="molecule type" value="Genomic_DNA"/>
</dbReference>
<dbReference type="Pfam" id="PF00899">
    <property type="entry name" value="ThiF"/>
    <property type="match status" value="1"/>
</dbReference>
<feature type="domain" description="THIF-type NAD/FAD binding fold" evidence="1">
    <location>
        <begin position="55"/>
        <end position="144"/>
    </location>
</feature>
<dbReference type="InterPro" id="IPR000594">
    <property type="entry name" value="ThiF_NAD_FAD-bd"/>
</dbReference>
<name>A0A553QUI2_9TELE</name>
<comment type="caution">
    <text evidence="2">The sequence shown here is derived from an EMBL/GenBank/DDBJ whole genome shotgun (WGS) entry which is preliminary data.</text>
</comment>